<dbReference type="Gene3D" id="3.40.50.1110">
    <property type="entry name" value="SGNH hydrolase"/>
    <property type="match status" value="1"/>
</dbReference>
<dbReference type="InParanoid" id="A0A409W7A0"/>
<comment type="caution">
    <text evidence="1">The sequence shown here is derived from an EMBL/GenBank/DDBJ whole genome shotgun (WGS) entry which is preliminary data.</text>
</comment>
<dbReference type="AlphaFoldDB" id="A0A409W7A0"/>
<protein>
    <recommendedName>
        <fullName evidence="3">SGNH hydrolase-type esterase domain-containing protein</fullName>
    </recommendedName>
</protein>
<gene>
    <name evidence="1" type="ORF">CVT26_000945</name>
</gene>
<dbReference type="EMBL" id="NHYE01005343">
    <property type="protein sequence ID" value="PPQ74394.1"/>
    <property type="molecule type" value="Genomic_DNA"/>
</dbReference>
<evidence type="ECO:0000313" key="2">
    <source>
        <dbReference type="Proteomes" id="UP000284706"/>
    </source>
</evidence>
<dbReference type="OrthoDB" id="3241977at2759"/>
<dbReference type="SUPFAM" id="SSF52266">
    <property type="entry name" value="SGNH hydrolase"/>
    <property type="match status" value="1"/>
</dbReference>
<accession>A0A409W7A0</accession>
<evidence type="ECO:0008006" key="3">
    <source>
        <dbReference type="Google" id="ProtNLM"/>
    </source>
</evidence>
<dbReference type="STRING" id="231916.A0A409W7A0"/>
<evidence type="ECO:0000313" key="1">
    <source>
        <dbReference type="EMBL" id="PPQ74394.1"/>
    </source>
</evidence>
<name>A0A409W7A0_9AGAR</name>
<dbReference type="Proteomes" id="UP000284706">
    <property type="component" value="Unassembled WGS sequence"/>
</dbReference>
<organism evidence="1 2">
    <name type="scientific">Gymnopilus dilepis</name>
    <dbReference type="NCBI Taxonomy" id="231916"/>
    <lineage>
        <taxon>Eukaryota</taxon>
        <taxon>Fungi</taxon>
        <taxon>Dikarya</taxon>
        <taxon>Basidiomycota</taxon>
        <taxon>Agaricomycotina</taxon>
        <taxon>Agaricomycetes</taxon>
        <taxon>Agaricomycetidae</taxon>
        <taxon>Agaricales</taxon>
        <taxon>Agaricineae</taxon>
        <taxon>Hymenogastraceae</taxon>
        <taxon>Gymnopilus</taxon>
    </lineage>
</organism>
<proteinExistence type="predicted"/>
<sequence>MSTTRLPASSLPASARSGRWLEGPSGSLYASWSSASLSFLFTGSKLDLSIGEQTERKDRLNGGTRMIAVITGATEDEALRKPESWKALDPEPSSMVSIFDGTKLLEKKFVQITLIDWASTFELDALVTDDSASITSLIPHESEKKLELLLVGDSISSTLARPVEEGGEPVPYGILNGFPLVAQRLLREDPYNIRVDLELVAYPGYNLVHPTESESEQGIRNGMEEAFFWDSPWSKNRLAGPSKLVPKAVLIELGTNDQFFGYTKERFGAALVNLVKSLRSWYKNSIEHVWLIPPFPDSDMDGKELQLSRATPTFIDLLKSQIGDEVSVKLCDLVEGLTTENTVDGVHPPLAVHEDLGKKLAEFIYNNV</sequence>
<reference evidence="1 2" key="1">
    <citation type="journal article" date="2018" name="Evol. Lett.">
        <title>Horizontal gene cluster transfer increased hallucinogenic mushroom diversity.</title>
        <authorList>
            <person name="Reynolds H.T."/>
            <person name="Vijayakumar V."/>
            <person name="Gluck-Thaler E."/>
            <person name="Korotkin H.B."/>
            <person name="Matheny P.B."/>
            <person name="Slot J.C."/>
        </authorList>
    </citation>
    <scope>NUCLEOTIDE SEQUENCE [LARGE SCALE GENOMIC DNA]</scope>
    <source>
        <strain evidence="1 2">SRW20</strain>
    </source>
</reference>
<dbReference type="InterPro" id="IPR036514">
    <property type="entry name" value="SGNH_hydro_sf"/>
</dbReference>
<keyword evidence="2" id="KW-1185">Reference proteome</keyword>